<evidence type="ECO:0000313" key="1">
    <source>
        <dbReference type="EMBL" id="GIJ56678.1"/>
    </source>
</evidence>
<dbReference type="Proteomes" id="UP000612585">
    <property type="component" value="Unassembled WGS sequence"/>
</dbReference>
<dbReference type="AlphaFoldDB" id="A0A8J3Z863"/>
<protein>
    <recommendedName>
        <fullName evidence="3">3-keto-5-aminohexanoate cleavage enzyme</fullName>
    </recommendedName>
</protein>
<evidence type="ECO:0008006" key="3">
    <source>
        <dbReference type="Google" id="ProtNLM"/>
    </source>
</evidence>
<keyword evidence="2" id="KW-1185">Reference proteome</keyword>
<proteinExistence type="predicted"/>
<dbReference type="PANTHER" id="PTHR37418:SF1">
    <property type="entry name" value="3-KETO-5-AMINOHEXANOATE CLEAVAGE PROTEIN"/>
    <property type="match status" value="1"/>
</dbReference>
<dbReference type="PANTHER" id="PTHR37418">
    <property type="entry name" value="3-KETO-5-AMINOHEXANOATE CLEAVAGE ENZYME-RELATED"/>
    <property type="match status" value="1"/>
</dbReference>
<dbReference type="Gene3D" id="3.20.20.70">
    <property type="entry name" value="Aldolase class I"/>
    <property type="match status" value="1"/>
</dbReference>
<evidence type="ECO:0000313" key="2">
    <source>
        <dbReference type="Proteomes" id="UP000612585"/>
    </source>
</evidence>
<gene>
    <name evidence="1" type="ORF">Vau01_041940</name>
</gene>
<dbReference type="EMBL" id="BOPG01000025">
    <property type="protein sequence ID" value="GIJ56678.1"/>
    <property type="molecule type" value="Genomic_DNA"/>
</dbReference>
<comment type="caution">
    <text evidence="1">The sequence shown here is derived from an EMBL/GenBank/DDBJ whole genome shotgun (WGS) entry which is preliminary data.</text>
</comment>
<sequence>MVWIKACLNGGQTRAEHPAVPVTPDEVAAAAAASVGAGAVAVHLHQRDAAGRQSLRAVDVGAVVAAVRRACPGLPVGVTTGLWISAGDVGRRLAEVTRWADLPVGERPDFASVNVGEPGFADLVAALRAAGIGVEPGVWSIADALALALALAGAGAGPWVRVLVEVPDGPVGTATADADAILARLDDLAVPGPRLLHGDGARCWPLVAHAGRLGLATRIGLEDVLVGPDGEPVADNADLVRRAVTVWGAARRPV</sequence>
<dbReference type="GO" id="GO:0043720">
    <property type="term" value="F:3-keto-5-aminohexanoate cleavage activity"/>
    <property type="evidence" value="ECO:0007669"/>
    <property type="project" value="InterPro"/>
</dbReference>
<accession>A0A8J3Z863</accession>
<dbReference type="InterPro" id="IPR013785">
    <property type="entry name" value="Aldolase_TIM"/>
</dbReference>
<name>A0A8J3Z863_9ACTN</name>
<dbReference type="InterPro" id="IPR008567">
    <property type="entry name" value="BKACE"/>
</dbReference>
<dbReference type="Pfam" id="PF05853">
    <property type="entry name" value="BKACE"/>
    <property type="match status" value="1"/>
</dbReference>
<reference evidence="1" key="1">
    <citation type="submission" date="2021-01" db="EMBL/GenBank/DDBJ databases">
        <title>Whole genome shotgun sequence of Virgisporangium aurantiacum NBRC 16421.</title>
        <authorList>
            <person name="Komaki H."/>
            <person name="Tamura T."/>
        </authorList>
    </citation>
    <scope>NUCLEOTIDE SEQUENCE</scope>
    <source>
        <strain evidence="1">NBRC 16421</strain>
    </source>
</reference>
<organism evidence="1 2">
    <name type="scientific">Virgisporangium aurantiacum</name>
    <dbReference type="NCBI Taxonomy" id="175570"/>
    <lineage>
        <taxon>Bacteria</taxon>
        <taxon>Bacillati</taxon>
        <taxon>Actinomycetota</taxon>
        <taxon>Actinomycetes</taxon>
        <taxon>Micromonosporales</taxon>
        <taxon>Micromonosporaceae</taxon>
        <taxon>Virgisporangium</taxon>
    </lineage>
</organism>